<evidence type="ECO:0000313" key="2">
    <source>
        <dbReference type="Proteomes" id="UP000054721"/>
    </source>
</evidence>
<keyword evidence="2" id="KW-1185">Reference proteome</keyword>
<evidence type="ECO:0008006" key="3">
    <source>
        <dbReference type="Google" id="ProtNLM"/>
    </source>
</evidence>
<dbReference type="EMBL" id="JYDW01000454">
    <property type="protein sequence ID" value="KRZ48174.1"/>
    <property type="molecule type" value="Genomic_DNA"/>
</dbReference>
<dbReference type="OrthoDB" id="8019190at2759"/>
<organism evidence="1 2">
    <name type="scientific">Trichinella nativa</name>
    <dbReference type="NCBI Taxonomy" id="6335"/>
    <lineage>
        <taxon>Eukaryota</taxon>
        <taxon>Metazoa</taxon>
        <taxon>Ecdysozoa</taxon>
        <taxon>Nematoda</taxon>
        <taxon>Enoplea</taxon>
        <taxon>Dorylaimia</taxon>
        <taxon>Trichinellida</taxon>
        <taxon>Trichinellidae</taxon>
        <taxon>Trichinella</taxon>
    </lineage>
</organism>
<dbReference type="AlphaFoldDB" id="A0A0V1KMG0"/>
<accession>A0A0V1KMG0</accession>
<name>A0A0V1KMG0_9BILA</name>
<sequence>LTYLSEDPKDPLILTPYHFLTGTNFMDLPEVNPEDEEWVLRATTASELRNVWSYHQRLIALWWKRWKAEYIVALNKFQKWLKATKRHKWEILKLLLSSYRLRLRSKNLAITQGIAPRELSSTALSHLDFRRDVTTHLLRAKPRLTIRTGRRAHPPETLRITEGHYLEPISQGRCRVCKKNCRLHCVECRERLHRKCFPLYHRVST</sequence>
<reference evidence="1 2" key="1">
    <citation type="submission" date="2015-05" db="EMBL/GenBank/DDBJ databases">
        <title>Evolution of Trichinella species and genotypes.</title>
        <authorList>
            <person name="Korhonen P.K."/>
            <person name="Edoardo P."/>
            <person name="Giuseppe L.R."/>
            <person name="Gasser R.B."/>
        </authorList>
    </citation>
    <scope>NUCLEOTIDE SEQUENCE [LARGE SCALE GENOMIC DNA]</scope>
    <source>
        <strain evidence="1">ISS10</strain>
    </source>
</reference>
<feature type="non-terminal residue" evidence="1">
    <location>
        <position position="1"/>
    </location>
</feature>
<dbReference type="STRING" id="6335.A0A0V1KMG0"/>
<evidence type="ECO:0000313" key="1">
    <source>
        <dbReference type="EMBL" id="KRZ48174.1"/>
    </source>
</evidence>
<comment type="caution">
    <text evidence="1">The sequence shown here is derived from an EMBL/GenBank/DDBJ whole genome shotgun (WGS) entry which is preliminary data.</text>
</comment>
<proteinExistence type="predicted"/>
<dbReference type="Proteomes" id="UP000054721">
    <property type="component" value="Unassembled WGS sequence"/>
</dbReference>
<feature type="non-terminal residue" evidence="1">
    <location>
        <position position="205"/>
    </location>
</feature>
<protein>
    <recommendedName>
        <fullName evidence="3">DUF5641 domain-containing protein</fullName>
    </recommendedName>
</protein>
<gene>
    <name evidence="1" type="ORF">T02_1028</name>
</gene>